<feature type="disulfide bond" evidence="9">
    <location>
        <begin position="186"/>
        <end position="196"/>
    </location>
</feature>
<evidence type="ECO:0000256" key="9">
    <source>
        <dbReference type="PROSITE-ProRule" id="PRU00196"/>
    </source>
</evidence>
<dbReference type="PROSITE" id="PS00420">
    <property type="entry name" value="SRCR_1"/>
    <property type="match status" value="1"/>
</dbReference>
<dbReference type="EMBL" id="MU826350">
    <property type="protein sequence ID" value="KAJ7381422.1"/>
    <property type="molecule type" value="Genomic_DNA"/>
</dbReference>
<dbReference type="Proteomes" id="UP001163046">
    <property type="component" value="Unassembled WGS sequence"/>
</dbReference>
<keyword evidence="7 9" id="KW-1015">Disulfide bond</keyword>
<organism evidence="11 12">
    <name type="scientific">Desmophyllum pertusum</name>
    <dbReference type="NCBI Taxonomy" id="174260"/>
    <lineage>
        <taxon>Eukaryota</taxon>
        <taxon>Metazoa</taxon>
        <taxon>Cnidaria</taxon>
        <taxon>Anthozoa</taxon>
        <taxon>Hexacorallia</taxon>
        <taxon>Scleractinia</taxon>
        <taxon>Caryophylliina</taxon>
        <taxon>Caryophylliidae</taxon>
        <taxon>Desmophyllum</taxon>
    </lineage>
</organism>
<keyword evidence="5" id="KW-1133">Transmembrane helix</keyword>
<keyword evidence="3" id="KW-0732">Signal</keyword>
<comment type="caution">
    <text evidence="9">Lacks conserved residue(s) required for the propagation of feature annotation.</text>
</comment>
<sequence length="245" mass="26407">MCTPSAKLVQGPSARKGLVQVYRNNSWGWICDHQWDKQDADVLCRELGYTGSSAIYSGSANIQGNDSLWLNSIQCTGNESSLVSCAHDEWTPLGCVSGQKTPQIAGAVCAGPEVRFVASSRSLPQVEVLFDGFWEPVCSDFWDLHDANVVCRQLGYDGALAARVQESFDHEEGNINMKVCLGLLRCSGNESSILHCAHDGWIVVSSGGEIPRALTRRAGESIAICTPTVRIIGAPAGHPPHQPKV</sequence>
<dbReference type="OrthoDB" id="5987039at2759"/>
<dbReference type="GO" id="GO:0016020">
    <property type="term" value="C:membrane"/>
    <property type="evidence" value="ECO:0007669"/>
    <property type="project" value="UniProtKB-SubCell"/>
</dbReference>
<dbReference type="PROSITE" id="PS50287">
    <property type="entry name" value="SRCR_2"/>
    <property type="match status" value="2"/>
</dbReference>
<dbReference type="SMART" id="SM00202">
    <property type="entry name" value="SR"/>
    <property type="match status" value="2"/>
</dbReference>
<keyword evidence="2" id="KW-0812">Transmembrane</keyword>
<dbReference type="PRINTS" id="PR00258">
    <property type="entry name" value="SPERACTRCPTR"/>
</dbReference>
<keyword evidence="8" id="KW-0325">Glycoprotein</keyword>
<accession>A0A9W9ZGU3</accession>
<dbReference type="FunFam" id="3.10.250.10:FF:000032">
    <property type="entry name" value="Si:dkey-14d8.20"/>
    <property type="match status" value="1"/>
</dbReference>
<feature type="disulfide bond" evidence="9">
    <location>
        <begin position="75"/>
        <end position="85"/>
    </location>
</feature>
<dbReference type="InterPro" id="IPR001190">
    <property type="entry name" value="SRCR"/>
</dbReference>
<dbReference type="Gene3D" id="3.10.250.10">
    <property type="entry name" value="SRCR-like domain"/>
    <property type="match status" value="2"/>
</dbReference>
<feature type="domain" description="SRCR" evidence="10">
    <location>
        <begin position="114"/>
        <end position="226"/>
    </location>
</feature>
<evidence type="ECO:0000313" key="11">
    <source>
        <dbReference type="EMBL" id="KAJ7381422.1"/>
    </source>
</evidence>
<evidence type="ECO:0000256" key="5">
    <source>
        <dbReference type="ARBA" id="ARBA00022989"/>
    </source>
</evidence>
<dbReference type="PANTHER" id="PTHR48071">
    <property type="entry name" value="SRCR DOMAIN-CONTAINING PROTEIN"/>
    <property type="match status" value="1"/>
</dbReference>
<dbReference type="AlphaFoldDB" id="A0A9W9ZGU3"/>
<dbReference type="FunFam" id="3.10.250.10:FF:000016">
    <property type="entry name" value="Scavenger receptor cysteine-rich protein type 12"/>
    <property type="match status" value="1"/>
</dbReference>
<gene>
    <name evidence="11" type="ORF">OS493_001558</name>
</gene>
<feature type="disulfide bond" evidence="9">
    <location>
        <begin position="31"/>
        <end position="95"/>
    </location>
</feature>
<evidence type="ECO:0000256" key="3">
    <source>
        <dbReference type="ARBA" id="ARBA00022729"/>
    </source>
</evidence>
<evidence type="ECO:0000313" key="12">
    <source>
        <dbReference type="Proteomes" id="UP001163046"/>
    </source>
</evidence>
<comment type="caution">
    <text evidence="11">The sequence shown here is derived from an EMBL/GenBank/DDBJ whole genome shotgun (WGS) entry which is preliminary data.</text>
</comment>
<evidence type="ECO:0000256" key="8">
    <source>
        <dbReference type="ARBA" id="ARBA00023180"/>
    </source>
</evidence>
<dbReference type="PANTHER" id="PTHR48071:SF18">
    <property type="entry name" value="DELETED IN MALIGNANT BRAIN TUMORS 1 PROTEIN-RELATED"/>
    <property type="match status" value="1"/>
</dbReference>
<comment type="subcellular location">
    <subcellularLocation>
        <location evidence="1">Membrane</location>
        <topology evidence="1">Single-pass membrane protein</topology>
    </subcellularLocation>
</comment>
<dbReference type="InterPro" id="IPR036772">
    <property type="entry name" value="SRCR-like_dom_sf"/>
</dbReference>
<keyword evidence="12" id="KW-1185">Reference proteome</keyword>
<protein>
    <recommendedName>
        <fullName evidence="10">SRCR domain-containing protein</fullName>
    </recommendedName>
</protein>
<evidence type="ECO:0000256" key="1">
    <source>
        <dbReference type="ARBA" id="ARBA00004167"/>
    </source>
</evidence>
<evidence type="ECO:0000256" key="4">
    <source>
        <dbReference type="ARBA" id="ARBA00022737"/>
    </source>
</evidence>
<evidence type="ECO:0000256" key="7">
    <source>
        <dbReference type="ARBA" id="ARBA00023157"/>
    </source>
</evidence>
<evidence type="ECO:0000256" key="2">
    <source>
        <dbReference type="ARBA" id="ARBA00022692"/>
    </source>
</evidence>
<dbReference type="SUPFAM" id="SSF56487">
    <property type="entry name" value="SRCR-like"/>
    <property type="match status" value="2"/>
</dbReference>
<keyword evidence="4" id="KW-0677">Repeat</keyword>
<reference evidence="11" key="1">
    <citation type="submission" date="2023-01" db="EMBL/GenBank/DDBJ databases">
        <title>Genome assembly of the deep-sea coral Lophelia pertusa.</title>
        <authorList>
            <person name="Herrera S."/>
            <person name="Cordes E."/>
        </authorList>
    </citation>
    <scope>NUCLEOTIDE SEQUENCE</scope>
    <source>
        <strain evidence="11">USNM1676648</strain>
        <tissue evidence="11">Polyp</tissue>
    </source>
</reference>
<feature type="domain" description="SRCR" evidence="10">
    <location>
        <begin position="6"/>
        <end position="110"/>
    </location>
</feature>
<dbReference type="Pfam" id="PF00530">
    <property type="entry name" value="SRCR"/>
    <property type="match status" value="2"/>
</dbReference>
<proteinExistence type="predicted"/>
<keyword evidence="6" id="KW-0472">Membrane</keyword>
<evidence type="ECO:0000259" key="10">
    <source>
        <dbReference type="PROSITE" id="PS50287"/>
    </source>
</evidence>
<evidence type="ECO:0000256" key="6">
    <source>
        <dbReference type="ARBA" id="ARBA00023136"/>
    </source>
</evidence>
<name>A0A9W9ZGU3_9CNID</name>